<sequence length="334" mass="36494">MLAALWDSQPDGTVVCRLCAHRCRLRKGAKGICGVRVNMRGEMVSLVSRVVTAAAMDPIEKKPLYHFLPGSKIFSVGSAGCNFSCHFCQNNNIAHVPENGLVPGKRAAPEDLLAHALANHAQTLAFTYNEPTVFFELLYETAGMAAKKGIRSVLVTNGYMSKDCLTALSRCICAANVDLKSFSEAFYRKYCGGHLQPVLENLKAIKKLGWWLEVTTLVIPGLNDGQAEMEALAAFIRDELGPDTPWHVTGFHGAHLMIDHPDTPLATLEACWRIGREAGLNYVYIGNTRSPLGSNTFCPECNALVIERNGYDTRVRGAEGKCPKCGVQIPGVWK</sequence>
<dbReference type="AlphaFoldDB" id="A0A212JGM9"/>
<feature type="domain" description="Radical SAM core" evidence="7">
    <location>
        <begin position="66"/>
        <end position="281"/>
    </location>
</feature>
<dbReference type="GO" id="GO:0051539">
    <property type="term" value="F:4 iron, 4 sulfur cluster binding"/>
    <property type="evidence" value="ECO:0007669"/>
    <property type="project" value="UniProtKB-KW"/>
</dbReference>
<proteinExistence type="predicted"/>
<dbReference type="Gene3D" id="3.20.20.70">
    <property type="entry name" value="Aldolase class I"/>
    <property type="match status" value="1"/>
</dbReference>
<name>A0A212JGM9_9BACT</name>
<evidence type="ECO:0000256" key="4">
    <source>
        <dbReference type="ARBA" id="ARBA00023004"/>
    </source>
</evidence>
<dbReference type="PIRSF" id="PIRSF004869">
    <property type="entry name" value="PflX_prd"/>
    <property type="match status" value="1"/>
</dbReference>
<dbReference type="InterPro" id="IPR013785">
    <property type="entry name" value="Aldolase_TIM"/>
</dbReference>
<accession>A0A212JGM9</accession>
<dbReference type="EMBL" id="FLUP01000001">
    <property type="protein sequence ID" value="SBV98603.1"/>
    <property type="molecule type" value="Genomic_DNA"/>
</dbReference>
<dbReference type="NCBIfam" id="TIGR04337">
    <property type="entry name" value="AmmeMemoSam_rS"/>
    <property type="match status" value="1"/>
</dbReference>
<dbReference type="CDD" id="cd01335">
    <property type="entry name" value="Radical_SAM"/>
    <property type="match status" value="1"/>
</dbReference>
<dbReference type="SFLD" id="SFLDG01101">
    <property type="entry name" value="Uncharacterised_Radical_SAM_Su"/>
    <property type="match status" value="1"/>
</dbReference>
<dbReference type="InterPro" id="IPR034457">
    <property type="entry name" value="Organic_radical-activating"/>
</dbReference>
<keyword evidence="1" id="KW-0004">4Fe-4S</keyword>
<evidence type="ECO:0000256" key="1">
    <source>
        <dbReference type="ARBA" id="ARBA00022485"/>
    </source>
</evidence>
<dbReference type="InterPro" id="IPR058240">
    <property type="entry name" value="rSAM_sf"/>
</dbReference>
<gene>
    <name evidence="8" type="ORF">KM92DES2_11078</name>
</gene>
<evidence type="ECO:0000256" key="6">
    <source>
        <dbReference type="PIRSR" id="PIRSR004869-50"/>
    </source>
</evidence>
<keyword evidence="2 6" id="KW-0949">S-adenosyl-L-methionine</keyword>
<dbReference type="InterPro" id="IPR016431">
    <property type="entry name" value="Pyrv-formate_lyase-activ_prd"/>
</dbReference>
<dbReference type="Pfam" id="PF04055">
    <property type="entry name" value="Radical_SAM"/>
    <property type="match status" value="1"/>
</dbReference>
<dbReference type="SFLD" id="SFLDS00029">
    <property type="entry name" value="Radical_SAM"/>
    <property type="match status" value="1"/>
</dbReference>
<keyword evidence="4 6" id="KW-0408">Iron</keyword>
<dbReference type="InterPro" id="IPR027596">
    <property type="entry name" value="AmmeMemoSam_rS"/>
</dbReference>
<dbReference type="InterPro" id="IPR006638">
    <property type="entry name" value="Elp3/MiaA/NifB-like_rSAM"/>
</dbReference>
<dbReference type="InterPro" id="IPR007197">
    <property type="entry name" value="rSAM"/>
</dbReference>
<dbReference type="PROSITE" id="PS51918">
    <property type="entry name" value="RADICAL_SAM"/>
    <property type="match status" value="1"/>
</dbReference>
<dbReference type="SUPFAM" id="SSF102114">
    <property type="entry name" value="Radical SAM enzymes"/>
    <property type="match status" value="1"/>
</dbReference>
<feature type="binding site" evidence="6">
    <location>
        <position position="81"/>
    </location>
    <ligand>
        <name>[4Fe-4S] cluster</name>
        <dbReference type="ChEBI" id="CHEBI:49883"/>
        <note>4Fe-4S-S-AdoMet</note>
    </ligand>
</feature>
<dbReference type="RefSeq" id="WP_227119524.1">
    <property type="nucleotide sequence ID" value="NZ_LT598928.1"/>
</dbReference>
<dbReference type="GO" id="GO:0046872">
    <property type="term" value="F:metal ion binding"/>
    <property type="evidence" value="ECO:0007669"/>
    <property type="project" value="UniProtKB-KW"/>
</dbReference>
<evidence type="ECO:0000256" key="5">
    <source>
        <dbReference type="ARBA" id="ARBA00023014"/>
    </source>
</evidence>
<keyword evidence="3 6" id="KW-0479">Metal-binding</keyword>
<reference evidence="8" key="1">
    <citation type="submission" date="2016-04" db="EMBL/GenBank/DDBJ databases">
        <authorList>
            <person name="Evans L.H."/>
            <person name="Alamgir A."/>
            <person name="Owens N."/>
            <person name="Weber N.D."/>
            <person name="Virtaneva K."/>
            <person name="Barbian K."/>
            <person name="Babar A."/>
            <person name="Rosenke K."/>
        </authorList>
    </citation>
    <scope>NUCLEOTIDE SEQUENCE</scope>
    <source>
        <strain evidence="8">92-2</strain>
    </source>
</reference>
<dbReference type="GO" id="GO:0003824">
    <property type="term" value="F:catalytic activity"/>
    <property type="evidence" value="ECO:0007669"/>
    <property type="project" value="InterPro"/>
</dbReference>
<keyword evidence="5 6" id="KW-0411">Iron-sulfur</keyword>
<evidence type="ECO:0000256" key="2">
    <source>
        <dbReference type="ARBA" id="ARBA00022691"/>
    </source>
</evidence>
<feature type="binding site" evidence="6">
    <location>
        <position position="85"/>
    </location>
    <ligand>
        <name>[4Fe-4S] cluster</name>
        <dbReference type="ChEBI" id="CHEBI:49883"/>
        <note>4Fe-4S-S-AdoMet</note>
    </ligand>
</feature>
<dbReference type="PANTHER" id="PTHR30352:SF5">
    <property type="entry name" value="PYRUVATE FORMATE-LYASE 1-ACTIVATING ENZYME"/>
    <property type="match status" value="1"/>
</dbReference>
<dbReference type="SMART" id="SM00729">
    <property type="entry name" value="Elp3"/>
    <property type="match status" value="1"/>
</dbReference>
<evidence type="ECO:0000313" key="8">
    <source>
        <dbReference type="EMBL" id="SBV98603.1"/>
    </source>
</evidence>
<evidence type="ECO:0000259" key="7">
    <source>
        <dbReference type="PROSITE" id="PS51918"/>
    </source>
</evidence>
<comment type="cofactor">
    <cofactor evidence="6">
        <name>[4Fe-4S] cluster</name>
        <dbReference type="ChEBI" id="CHEBI:49883"/>
    </cofactor>
    <text evidence="6">Binds 1 [4Fe-4S] cluster. The cluster is coordinated with 3 cysteines and an exchangeable S-adenosyl-L-methionine.</text>
</comment>
<organism evidence="8">
    <name type="scientific">uncultured Desulfovibrio sp</name>
    <dbReference type="NCBI Taxonomy" id="167968"/>
    <lineage>
        <taxon>Bacteria</taxon>
        <taxon>Pseudomonadati</taxon>
        <taxon>Thermodesulfobacteriota</taxon>
        <taxon>Desulfovibrionia</taxon>
        <taxon>Desulfovibrionales</taxon>
        <taxon>Desulfovibrionaceae</taxon>
        <taxon>Desulfovibrio</taxon>
        <taxon>environmental samples</taxon>
    </lineage>
</organism>
<evidence type="ECO:0000256" key="3">
    <source>
        <dbReference type="ARBA" id="ARBA00022723"/>
    </source>
</evidence>
<feature type="binding site" evidence="6">
    <location>
        <position position="88"/>
    </location>
    <ligand>
        <name>[4Fe-4S] cluster</name>
        <dbReference type="ChEBI" id="CHEBI:49883"/>
        <note>4Fe-4S-S-AdoMet</note>
    </ligand>
</feature>
<dbReference type="PANTHER" id="PTHR30352">
    <property type="entry name" value="PYRUVATE FORMATE-LYASE-ACTIVATING ENZYME"/>
    <property type="match status" value="1"/>
</dbReference>
<protein>
    <submittedName>
        <fullName evidence="8">Radical SAM domain protein</fullName>
    </submittedName>
</protein>